<dbReference type="Pfam" id="PF12680">
    <property type="entry name" value="SnoaL_2"/>
    <property type="match status" value="1"/>
</dbReference>
<dbReference type="InterPro" id="IPR037401">
    <property type="entry name" value="SnoaL-like"/>
</dbReference>
<feature type="domain" description="SnoaL-like" evidence="1">
    <location>
        <begin position="10"/>
        <end position="106"/>
    </location>
</feature>
<evidence type="ECO:0000313" key="3">
    <source>
        <dbReference type="Proteomes" id="UP000318405"/>
    </source>
</evidence>
<dbReference type="OrthoDB" id="1163083at2"/>
<organism evidence="2 3">
    <name type="scientific">Verticiella sediminum</name>
    <dbReference type="NCBI Taxonomy" id="1247510"/>
    <lineage>
        <taxon>Bacteria</taxon>
        <taxon>Pseudomonadati</taxon>
        <taxon>Pseudomonadota</taxon>
        <taxon>Betaproteobacteria</taxon>
        <taxon>Burkholderiales</taxon>
        <taxon>Alcaligenaceae</taxon>
        <taxon>Verticiella</taxon>
    </lineage>
</organism>
<gene>
    <name evidence="2" type="ORF">FOZ76_09420</name>
</gene>
<dbReference type="AlphaFoldDB" id="A0A556AVM5"/>
<comment type="caution">
    <text evidence="2">The sequence shown here is derived from an EMBL/GenBank/DDBJ whole genome shotgun (WGS) entry which is preliminary data.</text>
</comment>
<proteinExistence type="predicted"/>
<dbReference type="RefSeq" id="WP_143947895.1">
    <property type="nucleotide sequence ID" value="NZ_BAABMB010000002.1"/>
</dbReference>
<protein>
    <submittedName>
        <fullName evidence="2">Nuclear transport factor 2 family protein</fullName>
    </submittedName>
</protein>
<keyword evidence="3" id="KW-1185">Reference proteome</keyword>
<sequence>MNAAIAQTLQAWHRYLRSNDAAELRPLVADDVVFRSPVAHSPYPGPEAIVLVLTTVNTVFENFQYHREFFTADGLSVGLEFSAEIDGKALKGIDLIRFDPDGKIAEFEVMVRPASGLAALQAAMGARLAQHKATLTGAR</sequence>
<dbReference type="InterPro" id="IPR032710">
    <property type="entry name" value="NTF2-like_dom_sf"/>
</dbReference>
<dbReference type="Proteomes" id="UP000318405">
    <property type="component" value="Unassembled WGS sequence"/>
</dbReference>
<accession>A0A556AVM5</accession>
<evidence type="ECO:0000259" key="1">
    <source>
        <dbReference type="Pfam" id="PF12680"/>
    </source>
</evidence>
<evidence type="ECO:0000313" key="2">
    <source>
        <dbReference type="EMBL" id="TSH96445.1"/>
    </source>
</evidence>
<name>A0A556AVM5_9BURK</name>
<dbReference type="Gene3D" id="3.10.450.50">
    <property type="match status" value="1"/>
</dbReference>
<dbReference type="EMBL" id="VLTJ01000016">
    <property type="protein sequence ID" value="TSH96445.1"/>
    <property type="molecule type" value="Genomic_DNA"/>
</dbReference>
<dbReference type="SUPFAM" id="SSF54427">
    <property type="entry name" value="NTF2-like"/>
    <property type="match status" value="1"/>
</dbReference>
<reference evidence="2 3" key="1">
    <citation type="submission" date="2019-07" db="EMBL/GenBank/DDBJ databases">
        <title>Qingshengfaniella alkalisoli gen. nov., sp. nov., isolated from saline soil.</title>
        <authorList>
            <person name="Xu L."/>
            <person name="Huang X.-X."/>
            <person name="Sun J.-Q."/>
        </authorList>
    </citation>
    <scope>NUCLEOTIDE SEQUENCE [LARGE SCALE GENOMIC DNA]</scope>
    <source>
        <strain evidence="2 3">DSM 27279</strain>
    </source>
</reference>